<sequence>MKNKQLKRVGLWNSSLDNKLIQVAEVSEEKDWEQIARKFPEFDKVDCFLRYRIMFQIKSKKGPWNGIEDQLLTNAVNKLGVSKSNWFNIATLVPGRNPKQCRERWRNQLNPLIDHSPLTEEEEVLLIEKVSKIGNKWCKLSTYFTGRPDNMLKNHWYSVLYPKLLKNDFKGKNNLKNEKSEIRKLQRNIKKRNHKKKRNTQYYPPFSTRKRTQNLKNTENKLKSSRVTTRSQLLKKRKIIKRKTKRKRKIKKKGKRKRKPETVEVEEKRSGSGSGSVLKESKAKKNGKEKKKEKEKEKRERERKKKKKTKKNKKYKIIIKKKNNRKKKITVKKIKINKKKHSNLFQLPQNNLLQNSKNLENIIQMVNQEEHATHNDTGVSGGFGVSDEHVETKKQKKQVDLENCSSKGIINSLDNKPKKGNLNKNENNNNLKTNFLNTPPNNNYLENELNDIESSSLNNFPMEGNFWENDFNSNPIITDLNTWDILPDSNFFYN</sequence>
<feature type="domain" description="Myb-like" evidence="6">
    <location>
        <begin position="110"/>
        <end position="160"/>
    </location>
</feature>
<dbReference type="EMBL" id="JANTQA010000033">
    <property type="protein sequence ID" value="KAJ3438030.1"/>
    <property type="molecule type" value="Genomic_DNA"/>
</dbReference>
<evidence type="ECO:0000256" key="3">
    <source>
        <dbReference type="ARBA" id="ARBA00023163"/>
    </source>
</evidence>
<dbReference type="PROSITE" id="PS51294">
    <property type="entry name" value="HTH_MYB"/>
    <property type="match status" value="2"/>
</dbReference>
<dbReference type="GO" id="GO:0019185">
    <property type="term" value="C:snRNA-activating protein complex"/>
    <property type="evidence" value="ECO:0007669"/>
    <property type="project" value="TreeGrafter"/>
</dbReference>
<dbReference type="AlphaFoldDB" id="A0AAV7ZBN3"/>
<evidence type="ECO:0000313" key="8">
    <source>
        <dbReference type="EMBL" id="KAJ3438030.1"/>
    </source>
</evidence>
<feature type="domain" description="Myb-like" evidence="6">
    <location>
        <begin position="56"/>
        <end position="109"/>
    </location>
</feature>
<dbReference type="PANTHER" id="PTHR46621:SF1">
    <property type="entry name" value="SNRNA-ACTIVATING PROTEIN COMPLEX SUBUNIT 4"/>
    <property type="match status" value="1"/>
</dbReference>
<evidence type="ECO:0000256" key="1">
    <source>
        <dbReference type="ARBA" id="ARBA00023015"/>
    </source>
</evidence>
<dbReference type="Pfam" id="PF00249">
    <property type="entry name" value="Myb_DNA-binding"/>
    <property type="match status" value="2"/>
</dbReference>
<dbReference type="SMART" id="SM00717">
    <property type="entry name" value="SANT"/>
    <property type="match status" value="3"/>
</dbReference>
<comment type="caution">
    <text evidence="8">The sequence shown here is derived from an EMBL/GenBank/DDBJ whole genome shotgun (WGS) entry which is preliminary data.</text>
</comment>
<dbReference type="GO" id="GO:0000978">
    <property type="term" value="F:RNA polymerase II cis-regulatory region sequence-specific DNA binding"/>
    <property type="evidence" value="ECO:0007669"/>
    <property type="project" value="TreeGrafter"/>
</dbReference>
<feature type="compositionally biased region" description="Basic residues" evidence="5">
    <location>
        <begin position="301"/>
        <end position="314"/>
    </location>
</feature>
<evidence type="ECO:0000256" key="4">
    <source>
        <dbReference type="ARBA" id="ARBA00023242"/>
    </source>
</evidence>
<feature type="region of interest" description="Disordered" evidence="5">
    <location>
        <begin position="188"/>
        <end position="314"/>
    </location>
</feature>
<reference evidence="8" key="1">
    <citation type="submission" date="2022-08" db="EMBL/GenBank/DDBJ databases">
        <title>Novel sulphate-reducing endosymbionts in the free-living metamonad Anaeramoeba.</title>
        <authorList>
            <person name="Jerlstrom-Hultqvist J."/>
            <person name="Cepicka I."/>
            <person name="Gallot-Lavallee L."/>
            <person name="Salas-Leiva D."/>
            <person name="Curtis B.A."/>
            <person name="Zahonova K."/>
            <person name="Pipaliya S."/>
            <person name="Dacks J."/>
            <person name="Roger A.J."/>
        </authorList>
    </citation>
    <scope>NUCLEOTIDE SEQUENCE</scope>
    <source>
        <strain evidence="8">Busselton2</strain>
    </source>
</reference>
<evidence type="ECO:0000256" key="2">
    <source>
        <dbReference type="ARBA" id="ARBA00023125"/>
    </source>
</evidence>
<dbReference type="GO" id="GO:0042796">
    <property type="term" value="P:snRNA transcription by RNA polymerase III"/>
    <property type="evidence" value="ECO:0007669"/>
    <property type="project" value="TreeGrafter"/>
</dbReference>
<evidence type="ECO:0000259" key="6">
    <source>
        <dbReference type="PROSITE" id="PS50090"/>
    </source>
</evidence>
<dbReference type="InterPro" id="IPR009057">
    <property type="entry name" value="Homeodomain-like_sf"/>
</dbReference>
<keyword evidence="2 8" id="KW-0238">DNA-binding</keyword>
<feature type="compositionally biased region" description="Basic and acidic residues" evidence="5">
    <location>
        <begin position="290"/>
        <end position="300"/>
    </location>
</feature>
<feature type="compositionally biased region" description="Basic and acidic residues" evidence="5">
    <location>
        <begin position="260"/>
        <end position="270"/>
    </location>
</feature>
<evidence type="ECO:0000256" key="5">
    <source>
        <dbReference type="SAM" id="MobiDB-lite"/>
    </source>
</evidence>
<feature type="compositionally biased region" description="Basic and acidic residues" evidence="5">
    <location>
        <begin position="386"/>
        <end position="398"/>
    </location>
</feature>
<dbReference type="InterPro" id="IPR017930">
    <property type="entry name" value="Myb_dom"/>
</dbReference>
<feature type="compositionally biased region" description="Basic residues" evidence="5">
    <location>
        <begin position="188"/>
        <end position="199"/>
    </location>
</feature>
<organism evidence="8 9">
    <name type="scientific">Anaeramoeba flamelloides</name>
    <dbReference type="NCBI Taxonomy" id="1746091"/>
    <lineage>
        <taxon>Eukaryota</taxon>
        <taxon>Metamonada</taxon>
        <taxon>Anaeramoebidae</taxon>
        <taxon>Anaeramoeba</taxon>
    </lineage>
</organism>
<dbReference type="SUPFAM" id="SSF46689">
    <property type="entry name" value="Homeodomain-like"/>
    <property type="match status" value="2"/>
</dbReference>
<keyword evidence="4" id="KW-0539">Nucleus</keyword>
<name>A0AAV7ZBN3_9EUKA</name>
<dbReference type="Proteomes" id="UP001146793">
    <property type="component" value="Unassembled WGS sequence"/>
</dbReference>
<evidence type="ECO:0000259" key="7">
    <source>
        <dbReference type="PROSITE" id="PS51294"/>
    </source>
</evidence>
<protein>
    <submittedName>
        <fullName evidence="8">Myb DNA-binding domain superfamily protein-related</fullName>
    </submittedName>
</protein>
<feature type="domain" description="HTH myb-type" evidence="7">
    <location>
        <begin position="60"/>
        <end position="113"/>
    </location>
</feature>
<dbReference type="GO" id="GO:0001006">
    <property type="term" value="F:RNA polymerase III type 3 promoter sequence-specific DNA binding"/>
    <property type="evidence" value="ECO:0007669"/>
    <property type="project" value="TreeGrafter"/>
</dbReference>
<dbReference type="Gene3D" id="1.10.10.60">
    <property type="entry name" value="Homeodomain-like"/>
    <property type="match status" value="2"/>
</dbReference>
<dbReference type="GO" id="GO:0042795">
    <property type="term" value="P:snRNA transcription by RNA polymerase II"/>
    <property type="evidence" value="ECO:0007669"/>
    <property type="project" value="TreeGrafter"/>
</dbReference>
<keyword evidence="1" id="KW-0805">Transcription regulation</keyword>
<feature type="compositionally biased region" description="Basic residues" evidence="5">
    <location>
        <begin position="233"/>
        <end position="259"/>
    </location>
</feature>
<gene>
    <name evidence="8" type="ORF">M0812_17209</name>
</gene>
<accession>A0AAV7ZBN3</accession>
<proteinExistence type="predicted"/>
<dbReference type="CDD" id="cd00167">
    <property type="entry name" value="SANT"/>
    <property type="match status" value="3"/>
</dbReference>
<feature type="region of interest" description="Disordered" evidence="5">
    <location>
        <begin position="373"/>
        <end position="398"/>
    </location>
</feature>
<keyword evidence="3" id="KW-0804">Transcription</keyword>
<dbReference type="InterPro" id="IPR001005">
    <property type="entry name" value="SANT/Myb"/>
</dbReference>
<dbReference type="PANTHER" id="PTHR46621">
    <property type="entry name" value="SNRNA-ACTIVATING PROTEIN COMPLEX SUBUNIT 4"/>
    <property type="match status" value="1"/>
</dbReference>
<feature type="domain" description="HTH myb-type" evidence="7">
    <location>
        <begin position="115"/>
        <end position="164"/>
    </location>
</feature>
<evidence type="ECO:0000313" key="9">
    <source>
        <dbReference type="Proteomes" id="UP001146793"/>
    </source>
</evidence>
<dbReference type="InterPro" id="IPR051575">
    <property type="entry name" value="Myb-like_DNA-bd"/>
</dbReference>
<dbReference type="PROSITE" id="PS50090">
    <property type="entry name" value="MYB_LIKE"/>
    <property type="match status" value="2"/>
</dbReference>